<evidence type="ECO:0000313" key="1">
    <source>
        <dbReference type="EMBL" id="KIM63255.1"/>
    </source>
</evidence>
<name>A0A0C3DRG4_9AGAM</name>
<reference evidence="1 2" key="1">
    <citation type="submission" date="2014-04" db="EMBL/GenBank/DDBJ databases">
        <authorList>
            <consortium name="DOE Joint Genome Institute"/>
            <person name="Kuo A."/>
            <person name="Kohler A."/>
            <person name="Nagy L.G."/>
            <person name="Floudas D."/>
            <person name="Copeland A."/>
            <person name="Barry K.W."/>
            <person name="Cichocki N."/>
            <person name="Veneault-Fourrey C."/>
            <person name="LaButti K."/>
            <person name="Lindquist E.A."/>
            <person name="Lipzen A."/>
            <person name="Lundell T."/>
            <person name="Morin E."/>
            <person name="Murat C."/>
            <person name="Sun H."/>
            <person name="Tunlid A."/>
            <person name="Henrissat B."/>
            <person name="Grigoriev I.V."/>
            <person name="Hibbett D.S."/>
            <person name="Martin F."/>
            <person name="Nordberg H.P."/>
            <person name="Cantor M.N."/>
            <person name="Hua S.X."/>
        </authorList>
    </citation>
    <scope>NUCLEOTIDE SEQUENCE [LARGE SCALE GENOMIC DNA]</scope>
    <source>
        <strain evidence="1 2">Foug A</strain>
    </source>
</reference>
<dbReference type="HOGENOM" id="CLU_1759886_0_0_1"/>
<proteinExistence type="predicted"/>
<dbReference type="AlphaFoldDB" id="A0A0C3DRG4"/>
<sequence length="148" mass="16592">MFLLYLCFGRNRSNFFLNATDQGEVTWSGHYSPYGRGANTPCLANDPPRSMYFRHDLHSSPSTENKLTTAPSGVYDPMLRISAHILFPRYSDGSLQTNVARGSPQLARYKLKALQSHLHFPRSLAHCYHFSPPAPGLNKHMALGDVVI</sequence>
<reference evidence="2" key="2">
    <citation type="submission" date="2015-01" db="EMBL/GenBank/DDBJ databases">
        <title>Evolutionary Origins and Diversification of the Mycorrhizal Mutualists.</title>
        <authorList>
            <consortium name="DOE Joint Genome Institute"/>
            <consortium name="Mycorrhizal Genomics Consortium"/>
            <person name="Kohler A."/>
            <person name="Kuo A."/>
            <person name="Nagy L.G."/>
            <person name="Floudas D."/>
            <person name="Copeland A."/>
            <person name="Barry K.W."/>
            <person name="Cichocki N."/>
            <person name="Veneault-Fourrey C."/>
            <person name="LaButti K."/>
            <person name="Lindquist E.A."/>
            <person name="Lipzen A."/>
            <person name="Lundell T."/>
            <person name="Morin E."/>
            <person name="Murat C."/>
            <person name="Riley R."/>
            <person name="Ohm R."/>
            <person name="Sun H."/>
            <person name="Tunlid A."/>
            <person name="Henrissat B."/>
            <person name="Grigoriev I.V."/>
            <person name="Hibbett D.S."/>
            <person name="Martin F."/>
        </authorList>
    </citation>
    <scope>NUCLEOTIDE SEQUENCE [LARGE SCALE GENOMIC DNA]</scope>
    <source>
        <strain evidence="2">Foug A</strain>
    </source>
</reference>
<dbReference type="EMBL" id="KN822036">
    <property type="protein sequence ID" value="KIM63255.1"/>
    <property type="molecule type" value="Genomic_DNA"/>
</dbReference>
<accession>A0A0C3DRG4</accession>
<dbReference type="InParanoid" id="A0A0C3DRG4"/>
<keyword evidence="2" id="KW-1185">Reference proteome</keyword>
<protein>
    <submittedName>
        <fullName evidence="1">Uncharacterized protein</fullName>
    </submittedName>
</protein>
<dbReference type="Proteomes" id="UP000053989">
    <property type="component" value="Unassembled WGS sequence"/>
</dbReference>
<gene>
    <name evidence="1" type="ORF">SCLCIDRAFT_763132</name>
</gene>
<organism evidence="1 2">
    <name type="scientific">Scleroderma citrinum Foug A</name>
    <dbReference type="NCBI Taxonomy" id="1036808"/>
    <lineage>
        <taxon>Eukaryota</taxon>
        <taxon>Fungi</taxon>
        <taxon>Dikarya</taxon>
        <taxon>Basidiomycota</taxon>
        <taxon>Agaricomycotina</taxon>
        <taxon>Agaricomycetes</taxon>
        <taxon>Agaricomycetidae</taxon>
        <taxon>Boletales</taxon>
        <taxon>Sclerodermatineae</taxon>
        <taxon>Sclerodermataceae</taxon>
        <taxon>Scleroderma</taxon>
    </lineage>
</organism>
<evidence type="ECO:0000313" key="2">
    <source>
        <dbReference type="Proteomes" id="UP000053989"/>
    </source>
</evidence>